<dbReference type="PANTHER" id="PTHR43316">
    <property type="entry name" value="HYDROLASE, HALOACID DELAHOGENASE-RELATED"/>
    <property type="match status" value="1"/>
</dbReference>
<dbReference type="GO" id="GO:0016787">
    <property type="term" value="F:hydrolase activity"/>
    <property type="evidence" value="ECO:0007669"/>
    <property type="project" value="UniProtKB-KW"/>
</dbReference>
<evidence type="ECO:0000256" key="1">
    <source>
        <dbReference type="ARBA" id="ARBA00022801"/>
    </source>
</evidence>
<reference evidence="2" key="1">
    <citation type="journal article" date="2023" name="Mol. Plant Microbe Interact.">
        <title>Elucidating the Obligate Nature and Biological Capacity of an Invasive Fungal Corn Pathogen.</title>
        <authorList>
            <person name="MacCready J.S."/>
            <person name="Roggenkamp E.M."/>
            <person name="Gdanetz K."/>
            <person name="Chilvers M.I."/>
        </authorList>
    </citation>
    <scope>NUCLEOTIDE SEQUENCE</scope>
    <source>
        <strain evidence="2">PM02</strain>
    </source>
</reference>
<dbReference type="Pfam" id="PF00702">
    <property type="entry name" value="Hydrolase"/>
    <property type="match status" value="1"/>
</dbReference>
<gene>
    <name evidence="2" type="ORF">P8C59_001508</name>
</gene>
<dbReference type="SFLD" id="SFLDS00003">
    <property type="entry name" value="Haloacid_Dehalogenase"/>
    <property type="match status" value="1"/>
</dbReference>
<dbReference type="InterPro" id="IPR036412">
    <property type="entry name" value="HAD-like_sf"/>
</dbReference>
<evidence type="ECO:0000313" key="2">
    <source>
        <dbReference type="EMBL" id="KAK2067801.1"/>
    </source>
</evidence>
<comment type="caution">
    <text evidence="2">The sequence shown here is derived from an EMBL/GenBank/DDBJ whole genome shotgun (WGS) entry which is preliminary data.</text>
</comment>
<keyword evidence="1" id="KW-0378">Hydrolase</keyword>
<organism evidence="2 3">
    <name type="scientific">Phyllachora maydis</name>
    <dbReference type="NCBI Taxonomy" id="1825666"/>
    <lineage>
        <taxon>Eukaryota</taxon>
        <taxon>Fungi</taxon>
        <taxon>Dikarya</taxon>
        <taxon>Ascomycota</taxon>
        <taxon>Pezizomycotina</taxon>
        <taxon>Sordariomycetes</taxon>
        <taxon>Sordariomycetidae</taxon>
        <taxon>Phyllachorales</taxon>
        <taxon>Phyllachoraceae</taxon>
        <taxon>Phyllachora</taxon>
    </lineage>
</organism>
<name>A0AAD9MCC9_9PEZI</name>
<dbReference type="SUPFAM" id="SSF56784">
    <property type="entry name" value="HAD-like"/>
    <property type="match status" value="1"/>
</dbReference>
<dbReference type="InterPro" id="IPR051540">
    <property type="entry name" value="S-2-haloacid_dehalogenase"/>
</dbReference>
<dbReference type="Gene3D" id="1.10.150.750">
    <property type="match status" value="1"/>
</dbReference>
<evidence type="ECO:0008006" key="4">
    <source>
        <dbReference type="Google" id="ProtNLM"/>
    </source>
</evidence>
<accession>A0AAD9MCC9</accession>
<dbReference type="EMBL" id="JAQQPM010000001">
    <property type="protein sequence ID" value="KAK2067801.1"/>
    <property type="molecule type" value="Genomic_DNA"/>
</dbReference>
<sequence>MPSSRPLTSFSCLTFDCYGTLVDWEGGIFTSLAPLLDQLSNSHPLRGDRPAILQAFVRHEQAAQAADPKALYSRILATAYDRLAAELGLPPPSEGEKAAFGTAVRDWPAFPDTVPALHRLQKHYKLVILSNVDRESCSRTLATPLAGVEFDAIYTAEDIGSYKPDLRNFDYLVAHCEQELGVKKDEILHTAQSLLHDHVPAKKKGLVSAWIERGAGEAIPNVMGGKLEDFRTKVDVTWHFKTLGEMADAVDEAHGNTKS</sequence>
<keyword evidence="3" id="KW-1185">Reference proteome</keyword>
<dbReference type="SFLD" id="SFLDG01129">
    <property type="entry name" value="C1.5:_HAD__Beta-PGM__Phosphata"/>
    <property type="match status" value="1"/>
</dbReference>
<dbReference type="InterPro" id="IPR023214">
    <property type="entry name" value="HAD_sf"/>
</dbReference>
<dbReference type="Proteomes" id="UP001217918">
    <property type="component" value="Unassembled WGS sequence"/>
</dbReference>
<evidence type="ECO:0000313" key="3">
    <source>
        <dbReference type="Proteomes" id="UP001217918"/>
    </source>
</evidence>
<dbReference type="AlphaFoldDB" id="A0AAD9MCC9"/>
<protein>
    <recommendedName>
        <fullName evidence="4">Haloacid dehalogenase</fullName>
    </recommendedName>
</protein>
<proteinExistence type="predicted"/>
<dbReference type="Gene3D" id="3.40.50.1000">
    <property type="entry name" value="HAD superfamily/HAD-like"/>
    <property type="match status" value="1"/>
</dbReference>
<dbReference type="PANTHER" id="PTHR43316:SF9">
    <property type="entry name" value="ACID DEHALOGENASE, PUTATIVE (AFU_ORTHOLOGUE AFUA_6G14460)-RELATED"/>
    <property type="match status" value="1"/>
</dbReference>